<evidence type="ECO:0000313" key="4">
    <source>
        <dbReference type="Proteomes" id="UP001521116"/>
    </source>
</evidence>
<keyword evidence="4" id="KW-1185">Reference proteome</keyword>
<keyword evidence="2" id="KW-0812">Transmembrane</keyword>
<keyword evidence="2" id="KW-1133">Transmembrane helix</keyword>
<name>A0ABR3SF88_9PEZI</name>
<gene>
    <name evidence="3" type="ORF">SLS56_010133</name>
</gene>
<keyword evidence="2" id="KW-0472">Membrane</keyword>
<accession>A0ABR3SF88</accession>
<dbReference type="EMBL" id="JAJVDC020000189">
    <property type="protein sequence ID" value="KAL1619333.1"/>
    <property type="molecule type" value="Genomic_DNA"/>
</dbReference>
<reference evidence="3 4" key="1">
    <citation type="submission" date="2024-02" db="EMBL/GenBank/DDBJ databases">
        <title>De novo assembly and annotation of 12 fungi associated with fruit tree decline syndrome in Ontario, Canada.</title>
        <authorList>
            <person name="Sulman M."/>
            <person name="Ellouze W."/>
            <person name="Ilyukhin E."/>
        </authorList>
    </citation>
    <scope>NUCLEOTIDE SEQUENCE [LARGE SCALE GENOMIC DNA]</scope>
    <source>
        <strain evidence="3 4">M1-105</strain>
    </source>
</reference>
<sequence>MEVRNLFKRDLHRRAGGGGGGAEGIGYVPPPSVGHEIGVMFGGIGLMLLGMLLFWSWWQIYLKQEEKKERKRVEDLRQRGLLKEQLNGSTNSNENGDEKLVR</sequence>
<feature type="transmembrane region" description="Helical" evidence="2">
    <location>
        <begin position="37"/>
        <end position="62"/>
    </location>
</feature>
<feature type="region of interest" description="Disordered" evidence="1">
    <location>
        <begin position="83"/>
        <end position="102"/>
    </location>
</feature>
<comment type="caution">
    <text evidence="3">The sequence shown here is derived from an EMBL/GenBank/DDBJ whole genome shotgun (WGS) entry which is preliminary data.</text>
</comment>
<evidence type="ECO:0000256" key="2">
    <source>
        <dbReference type="SAM" id="Phobius"/>
    </source>
</evidence>
<dbReference type="Proteomes" id="UP001521116">
    <property type="component" value="Unassembled WGS sequence"/>
</dbReference>
<proteinExistence type="predicted"/>
<evidence type="ECO:0000313" key="3">
    <source>
        <dbReference type="EMBL" id="KAL1619333.1"/>
    </source>
</evidence>
<organism evidence="3 4">
    <name type="scientific">Neofusicoccum ribis</name>
    <dbReference type="NCBI Taxonomy" id="45134"/>
    <lineage>
        <taxon>Eukaryota</taxon>
        <taxon>Fungi</taxon>
        <taxon>Dikarya</taxon>
        <taxon>Ascomycota</taxon>
        <taxon>Pezizomycotina</taxon>
        <taxon>Dothideomycetes</taxon>
        <taxon>Dothideomycetes incertae sedis</taxon>
        <taxon>Botryosphaeriales</taxon>
        <taxon>Botryosphaeriaceae</taxon>
        <taxon>Neofusicoccum</taxon>
    </lineage>
</organism>
<feature type="region of interest" description="Disordered" evidence="1">
    <location>
        <begin position="1"/>
        <end position="25"/>
    </location>
</feature>
<protein>
    <submittedName>
        <fullName evidence="3">Uncharacterized protein</fullName>
    </submittedName>
</protein>
<evidence type="ECO:0000256" key="1">
    <source>
        <dbReference type="SAM" id="MobiDB-lite"/>
    </source>
</evidence>